<evidence type="ECO:0000313" key="2">
    <source>
        <dbReference type="Proteomes" id="UP001605036"/>
    </source>
</evidence>
<accession>A0ABD1ZFS5</accession>
<proteinExistence type="predicted"/>
<name>A0ABD1ZFS5_9MARC</name>
<evidence type="ECO:0000313" key="1">
    <source>
        <dbReference type="EMBL" id="KAL2649461.1"/>
    </source>
</evidence>
<reference evidence="1 2" key="1">
    <citation type="submission" date="2024-09" db="EMBL/GenBank/DDBJ databases">
        <title>Chromosome-scale assembly of Riccia fluitans.</title>
        <authorList>
            <person name="Paukszto L."/>
            <person name="Sawicki J."/>
            <person name="Karawczyk K."/>
            <person name="Piernik-Szablinska J."/>
            <person name="Szczecinska M."/>
            <person name="Mazdziarz M."/>
        </authorList>
    </citation>
    <scope>NUCLEOTIDE SEQUENCE [LARGE SCALE GENOMIC DNA]</scope>
    <source>
        <strain evidence="1">Rf_01</strain>
        <tissue evidence="1">Aerial parts of the thallus</tissue>
    </source>
</reference>
<keyword evidence="2" id="KW-1185">Reference proteome</keyword>
<comment type="caution">
    <text evidence="1">The sequence shown here is derived from an EMBL/GenBank/DDBJ whole genome shotgun (WGS) entry which is preliminary data.</text>
</comment>
<organism evidence="1 2">
    <name type="scientific">Riccia fluitans</name>
    <dbReference type="NCBI Taxonomy" id="41844"/>
    <lineage>
        <taxon>Eukaryota</taxon>
        <taxon>Viridiplantae</taxon>
        <taxon>Streptophyta</taxon>
        <taxon>Embryophyta</taxon>
        <taxon>Marchantiophyta</taxon>
        <taxon>Marchantiopsida</taxon>
        <taxon>Marchantiidae</taxon>
        <taxon>Marchantiales</taxon>
        <taxon>Ricciaceae</taxon>
        <taxon>Riccia</taxon>
    </lineage>
</organism>
<sequence length="239" mass="27815">MDPAPWEPYQIQALNESFEVDLKCHREHNPDAKYSSLVICINPTHYTSKADSRDDFPLSWKADIIWGTHSLVAKYRLTCKKPGCFNQLMYVKYVVYVGLTKSEVALIAHDDNADLQITLKCKAIKNHDVMAVCFYQQVGVPNLEEVVNLFLDYAMEQQMGQFEDIFKILMKDRSKRATLAKYTHIKVDDEENAPGKKKNRKRESGHRKTLLEVLLERFISYCQFAKKYRQRLEQGVETL</sequence>
<dbReference type="EMBL" id="JBHFFA010000001">
    <property type="protein sequence ID" value="KAL2649461.1"/>
    <property type="molecule type" value="Genomic_DNA"/>
</dbReference>
<dbReference type="Proteomes" id="UP001605036">
    <property type="component" value="Unassembled WGS sequence"/>
</dbReference>
<gene>
    <name evidence="1" type="ORF">R1flu_017589</name>
</gene>
<protein>
    <submittedName>
        <fullName evidence="1">Uncharacterized protein</fullName>
    </submittedName>
</protein>
<dbReference type="AlphaFoldDB" id="A0ABD1ZFS5"/>